<dbReference type="EMBL" id="NEWD01000006">
    <property type="protein sequence ID" value="OXN01114.1"/>
    <property type="molecule type" value="Genomic_DNA"/>
</dbReference>
<dbReference type="AlphaFoldDB" id="A0A229VZR7"/>
<organism evidence="1 2">
    <name type="scientific">Bifidobacterium vansinderenii</name>
    <dbReference type="NCBI Taxonomy" id="1984871"/>
    <lineage>
        <taxon>Bacteria</taxon>
        <taxon>Bacillati</taxon>
        <taxon>Actinomycetota</taxon>
        <taxon>Actinomycetes</taxon>
        <taxon>Bifidobacteriales</taxon>
        <taxon>Bifidobacteriaceae</taxon>
        <taxon>Bifidobacterium</taxon>
    </lineage>
</organism>
<name>A0A229VZR7_9BIFI</name>
<protein>
    <submittedName>
        <fullName evidence="1">Uncharacterized protein</fullName>
    </submittedName>
</protein>
<dbReference type="Proteomes" id="UP000215433">
    <property type="component" value="Unassembled WGS sequence"/>
</dbReference>
<comment type="caution">
    <text evidence="1">The sequence shown here is derived from an EMBL/GenBank/DDBJ whole genome shotgun (WGS) entry which is preliminary data.</text>
</comment>
<evidence type="ECO:0000313" key="1">
    <source>
        <dbReference type="EMBL" id="OXN01114.1"/>
    </source>
</evidence>
<reference evidence="1 2" key="1">
    <citation type="submission" date="2017-05" db="EMBL/GenBank/DDBJ databases">
        <title>Bifidobacterium vansinderenii sp. nov.</title>
        <authorList>
            <person name="Lugli G.A."/>
            <person name="Duranti S."/>
            <person name="Mangifesta M."/>
        </authorList>
    </citation>
    <scope>NUCLEOTIDE SEQUENCE [LARGE SCALE GENOMIC DNA]</scope>
    <source>
        <strain evidence="1 2">Tam10B</strain>
    </source>
</reference>
<dbReference type="OrthoDB" id="3235630at2"/>
<keyword evidence="2" id="KW-1185">Reference proteome</keyword>
<dbReference type="RefSeq" id="WP_093959876.1">
    <property type="nucleotide sequence ID" value="NZ_NEWD01000006.1"/>
</dbReference>
<gene>
    <name evidence="1" type="ORF">Tam10B_0693</name>
</gene>
<sequence>MSVNDDGSLHLSGTPTAANVGIRWQLPVPDAIRGETVTYSAKTLPGGTYAYLQLRGSTGVLATLTSSAPTATVPQETTTLELRIAANTTNPVDGTARIQLEAGDTATEWVKPDVTDLNGGGAELANLWPDIPTTSKSGVTLTNNGDGTYTLTGEYKSWTTFEATVNLESGTYSIEASEGLTSFDSWDLLLQVAPSQSGDSLIKPGTPAATFEAGRYRCQINVNAALSEPRTIRPTLNRIE</sequence>
<accession>A0A229VZR7</accession>
<proteinExistence type="predicted"/>
<evidence type="ECO:0000313" key="2">
    <source>
        <dbReference type="Proteomes" id="UP000215433"/>
    </source>
</evidence>